<keyword evidence="3" id="KW-1185">Reference proteome</keyword>
<sequence>MAILSKYSNDQVEKLLNELLLVLEKNQTPTDLALMVLGNCATDIINRDVAPAARKRLAEQFGQALLASVDDRHDA</sequence>
<dbReference type="NCBIfam" id="NF010242">
    <property type="entry name" value="PRK13689.1"/>
    <property type="match status" value="1"/>
</dbReference>
<organism evidence="2 3">
    <name type="scientific">Ferrimonas sediminicola</name>
    <dbReference type="NCBI Taxonomy" id="2569538"/>
    <lineage>
        <taxon>Bacteria</taxon>
        <taxon>Pseudomonadati</taxon>
        <taxon>Pseudomonadota</taxon>
        <taxon>Gammaproteobacteria</taxon>
        <taxon>Alteromonadales</taxon>
        <taxon>Ferrimonadaceae</taxon>
        <taxon>Ferrimonas</taxon>
    </lineage>
</organism>
<evidence type="ECO:0000313" key="2">
    <source>
        <dbReference type="EMBL" id="TKB48451.1"/>
    </source>
</evidence>
<reference evidence="2 3" key="1">
    <citation type="submission" date="2019-04" db="EMBL/GenBank/DDBJ databases">
        <authorList>
            <person name="Hwang J.C."/>
        </authorList>
    </citation>
    <scope>NUCLEOTIDE SEQUENCE [LARGE SCALE GENOMIC DNA]</scope>
    <source>
        <strain evidence="2 3">IMCC35001</strain>
    </source>
</reference>
<protein>
    <recommendedName>
        <fullName evidence="1">UPF0352 protein FCL40_12125</fullName>
    </recommendedName>
</protein>
<dbReference type="RefSeq" id="WP_136853562.1">
    <property type="nucleotide sequence ID" value="NZ_SWCI01000007.1"/>
</dbReference>
<dbReference type="Pfam" id="PF07208">
    <property type="entry name" value="DUF1414"/>
    <property type="match status" value="1"/>
</dbReference>
<dbReference type="Gene3D" id="1.10.3390.10">
    <property type="entry name" value="YejL-like"/>
    <property type="match status" value="1"/>
</dbReference>
<dbReference type="OrthoDB" id="5771474at2"/>
<gene>
    <name evidence="2" type="ORF">FCL40_12125</name>
</gene>
<comment type="similarity">
    <text evidence="1">Belongs to the UPF0352 family.</text>
</comment>
<evidence type="ECO:0000313" key="3">
    <source>
        <dbReference type="Proteomes" id="UP000305674"/>
    </source>
</evidence>
<dbReference type="InterPro" id="IPR023202">
    <property type="entry name" value="YejL_sf"/>
</dbReference>
<dbReference type="AlphaFoldDB" id="A0A4U1BBX2"/>
<dbReference type="EMBL" id="SWCI01000007">
    <property type="protein sequence ID" value="TKB48451.1"/>
    <property type="molecule type" value="Genomic_DNA"/>
</dbReference>
<dbReference type="PIRSF" id="PIRSF006188">
    <property type="entry name" value="UCP006188"/>
    <property type="match status" value="1"/>
</dbReference>
<name>A0A4U1BBX2_9GAMM</name>
<dbReference type="SUPFAM" id="SSF158651">
    <property type="entry name" value="YejL-like"/>
    <property type="match status" value="1"/>
</dbReference>
<comment type="caution">
    <text evidence="2">The sequence shown here is derived from an EMBL/GenBank/DDBJ whole genome shotgun (WGS) entry which is preliminary data.</text>
</comment>
<evidence type="ECO:0000256" key="1">
    <source>
        <dbReference type="HAMAP-Rule" id="MF_00816"/>
    </source>
</evidence>
<dbReference type="HAMAP" id="MF_00816">
    <property type="entry name" value="UPF0352"/>
    <property type="match status" value="1"/>
</dbReference>
<dbReference type="Proteomes" id="UP000305674">
    <property type="component" value="Unassembled WGS sequence"/>
</dbReference>
<dbReference type="InterPro" id="IPR009857">
    <property type="entry name" value="UPF0352"/>
</dbReference>
<proteinExistence type="inferred from homology"/>
<accession>A0A4U1BBX2</accession>